<evidence type="ECO:0000313" key="3">
    <source>
        <dbReference type="Proteomes" id="UP001066276"/>
    </source>
</evidence>
<gene>
    <name evidence="2" type="ORF">NDU88_005190</name>
</gene>
<feature type="region of interest" description="Disordered" evidence="1">
    <location>
        <begin position="1"/>
        <end position="76"/>
    </location>
</feature>
<name>A0AAV7RKB6_PLEWA</name>
<keyword evidence="3" id="KW-1185">Reference proteome</keyword>
<feature type="compositionally biased region" description="Basic and acidic residues" evidence="1">
    <location>
        <begin position="51"/>
        <end position="65"/>
    </location>
</feature>
<feature type="compositionally biased region" description="Basic and acidic residues" evidence="1">
    <location>
        <begin position="11"/>
        <end position="36"/>
    </location>
</feature>
<dbReference type="Proteomes" id="UP001066276">
    <property type="component" value="Chromosome 5"/>
</dbReference>
<evidence type="ECO:0000313" key="2">
    <source>
        <dbReference type="EMBL" id="KAJ1152415.1"/>
    </source>
</evidence>
<organism evidence="2 3">
    <name type="scientific">Pleurodeles waltl</name>
    <name type="common">Iberian ribbed newt</name>
    <dbReference type="NCBI Taxonomy" id="8319"/>
    <lineage>
        <taxon>Eukaryota</taxon>
        <taxon>Metazoa</taxon>
        <taxon>Chordata</taxon>
        <taxon>Craniata</taxon>
        <taxon>Vertebrata</taxon>
        <taxon>Euteleostomi</taxon>
        <taxon>Amphibia</taxon>
        <taxon>Batrachia</taxon>
        <taxon>Caudata</taxon>
        <taxon>Salamandroidea</taxon>
        <taxon>Salamandridae</taxon>
        <taxon>Pleurodelinae</taxon>
        <taxon>Pleurodeles</taxon>
    </lineage>
</organism>
<comment type="caution">
    <text evidence="2">The sequence shown here is derived from an EMBL/GenBank/DDBJ whole genome shotgun (WGS) entry which is preliminary data.</text>
</comment>
<dbReference type="AlphaFoldDB" id="A0AAV7RKB6"/>
<proteinExistence type="predicted"/>
<reference evidence="2" key="1">
    <citation type="journal article" date="2022" name="bioRxiv">
        <title>Sequencing and chromosome-scale assembly of the giantPleurodeles waltlgenome.</title>
        <authorList>
            <person name="Brown T."/>
            <person name="Elewa A."/>
            <person name="Iarovenko S."/>
            <person name="Subramanian E."/>
            <person name="Araus A.J."/>
            <person name="Petzold A."/>
            <person name="Susuki M."/>
            <person name="Suzuki K.-i.T."/>
            <person name="Hayashi T."/>
            <person name="Toyoda A."/>
            <person name="Oliveira C."/>
            <person name="Osipova E."/>
            <person name="Leigh N.D."/>
            <person name="Simon A."/>
            <person name="Yun M.H."/>
        </authorList>
    </citation>
    <scope>NUCLEOTIDE SEQUENCE</scope>
    <source>
        <strain evidence="2">20211129_DDA</strain>
        <tissue evidence="2">Liver</tissue>
    </source>
</reference>
<evidence type="ECO:0000256" key="1">
    <source>
        <dbReference type="SAM" id="MobiDB-lite"/>
    </source>
</evidence>
<accession>A0AAV7RKB6</accession>
<protein>
    <submittedName>
        <fullName evidence="2">Uncharacterized protein</fullName>
    </submittedName>
</protein>
<sequence>MTWGRNQSDVPDGRDAETRKRNLEWKKRRRLVVERRATRKKRRVASLGSRDLNEGEKKMRRRQAENRTPQRPGRRS</sequence>
<dbReference type="EMBL" id="JANPWB010000009">
    <property type="protein sequence ID" value="KAJ1152415.1"/>
    <property type="molecule type" value="Genomic_DNA"/>
</dbReference>